<dbReference type="GO" id="GO:0005829">
    <property type="term" value="C:cytosol"/>
    <property type="evidence" value="ECO:0007669"/>
    <property type="project" value="TreeGrafter"/>
</dbReference>
<dbReference type="PANTHER" id="PTHR43501">
    <property type="entry name" value="CYTOSOL NON-SPECIFIC DIPEPTIDASE"/>
    <property type="match status" value="1"/>
</dbReference>
<evidence type="ECO:0000256" key="17">
    <source>
        <dbReference type="ARBA" id="ARBA00077688"/>
    </source>
</evidence>
<dbReference type="PRINTS" id="PR00934">
    <property type="entry name" value="XHISDIPTASE"/>
</dbReference>
<evidence type="ECO:0000313" key="20">
    <source>
        <dbReference type="EMBL" id="RJG51247.1"/>
    </source>
</evidence>
<dbReference type="CDD" id="cd03890">
    <property type="entry name" value="M20_pepD"/>
    <property type="match status" value="1"/>
</dbReference>
<keyword evidence="3" id="KW-0645">Protease</keyword>
<accession>A0A418YJT0</accession>
<evidence type="ECO:0000256" key="10">
    <source>
        <dbReference type="ARBA" id="ARBA00036421"/>
    </source>
</evidence>
<evidence type="ECO:0000256" key="2">
    <source>
        <dbReference type="ARBA" id="ARBA00001947"/>
    </source>
</evidence>
<protein>
    <recommendedName>
        <fullName evidence="14">Cytosol non-specific dipeptidase</fullName>
        <ecNumber evidence="11">3.4.13.18</ecNumber>
    </recommendedName>
    <alternativeName>
        <fullName evidence="17">Aminoacyl-histidine dipeptidase</fullName>
    </alternativeName>
    <alternativeName>
        <fullName evidence="16">Beta-alanyl-histidine dipeptidase</fullName>
    </alternativeName>
    <alternativeName>
        <fullName evidence="15">Carnosinase</fullName>
    </alternativeName>
    <alternativeName>
        <fullName evidence="12">Peptidase D</fullName>
    </alternativeName>
    <alternativeName>
        <fullName evidence="18">Xaa-His dipeptidase</fullName>
    </alternativeName>
</protein>
<dbReference type="SUPFAM" id="SSF53187">
    <property type="entry name" value="Zn-dependent exopeptidases"/>
    <property type="match status" value="1"/>
</dbReference>
<evidence type="ECO:0000256" key="4">
    <source>
        <dbReference type="ARBA" id="ARBA00022723"/>
    </source>
</evidence>
<dbReference type="Pfam" id="PF07687">
    <property type="entry name" value="M20_dimer"/>
    <property type="match status" value="1"/>
</dbReference>
<evidence type="ECO:0000256" key="1">
    <source>
        <dbReference type="ARBA" id="ARBA00001941"/>
    </source>
</evidence>
<dbReference type="RefSeq" id="WP_119908795.1">
    <property type="nucleotide sequence ID" value="NZ_QZCH01000001.1"/>
</dbReference>
<dbReference type="GO" id="GO:0046872">
    <property type="term" value="F:metal ion binding"/>
    <property type="evidence" value="ECO:0007669"/>
    <property type="project" value="UniProtKB-KW"/>
</dbReference>
<evidence type="ECO:0000256" key="18">
    <source>
        <dbReference type="ARBA" id="ARBA00078074"/>
    </source>
</evidence>
<reference evidence="20 21" key="2">
    <citation type="submission" date="2019-01" db="EMBL/GenBank/DDBJ databases">
        <title>Motilimonas pumilus sp. nov., isolated from the gut of sea cucumber (Apostichopus japonicus).</title>
        <authorList>
            <person name="Wang F.-Q."/>
            <person name="Ren L.-H."/>
            <person name="Lin Y.-W."/>
            <person name="Sun G.-H."/>
            <person name="Du Z.-J."/>
            <person name="Zhao J.-X."/>
            <person name="Liu X.-J."/>
            <person name="Liu L.-J."/>
        </authorList>
    </citation>
    <scope>NUCLEOTIDE SEQUENCE [LARGE SCALE GENOMIC DNA]</scope>
    <source>
        <strain evidence="20 21">PLHSC7-2</strain>
    </source>
</reference>
<gene>
    <name evidence="20" type="ORF">D1Z90_00490</name>
</gene>
<comment type="similarity">
    <text evidence="13">Belongs to the peptidase M20C family.</text>
</comment>
<dbReference type="Pfam" id="PF01546">
    <property type="entry name" value="Peptidase_M20"/>
    <property type="match status" value="1"/>
</dbReference>
<dbReference type="GO" id="GO:0070573">
    <property type="term" value="F:metallodipeptidase activity"/>
    <property type="evidence" value="ECO:0007669"/>
    <property type="project" value="TreeGrafter"/>
</dbReference>
<proteinExistence type="inferred from homology"/>
<dbReference type="GO" id="GO:0006508">
    <property type="term" value="P:proteolysis"/>
    <property type="evidence" value="ECO:0007669"/>
    <property type="project" value="UniProtKB-KW"/>
</dbReference>
<keyword evidence="21" id="KW-1185">Reference proteome</keyword>
<dbReference type="OrthoDB" id="9773892at2"/>
<dbReference type="Proteomes" id="UP000283255">
    <property type="component" value="Unassembled WGS sequence"/>
</dbReference>
<evidence type="ECO:0000256" key="16">
    <source>
        <dbReference type="ARBA" id="ARBA00076004"/>
    </source>
</evidence>
<dbReference type="FunFam" id="3.40.630.10:FF:000018">
    <property type="entry name" value="Aminoacyl-histidine dipeptidase PepD"/>
    <property type="match status" value="1"/>
</dbReference>
<evidence type="ECO:0000313" key="21">
    <source>
        <dbReference type="Proteomes" id="UP000283255"/>
    </source>
</evidence>
<comment type="caution">
    <text evidence="20">The sequence shown here is derived from an EMBL/GenBank/DDBJ whole genome shotgun (WGS) entry which is preliminary data.</text>
</comment>
<evidence type="ECO:0000256" key="11">
    <source>
        <dbReference type="ARBA" id="ARBA00038976"/>
    </source>
</evidence>
<evidence type="ECO:0000259" key="19">
    <source>
        <dbReference type="Pfam" id="PF07687"/>
    </source>
</evidence>
<dbReference type="PIRSF" id="PIRSF016599">
    <property type="entry name" value="Xaa-His_dipept"/>
    <property type="match status" value="1"/>
</dbReference>
<reference evidence="20 21" key="1">
    <citation type="submission" date="2018-09" db="EMBL/GenBank/DDBJ databases">
        <authorList>
            <person name="Wang F."/>
        </authorList>
    </citation>
    <scope>NUCLEOTIDE SEQUENCE [LARGE SCALE GENOMIC DNA]</scope>
    <source>
        <strain evidence="20 21">PLHSC7-2</strain>
    </source>
</reference>
<evidence type="ECO:0000256" key="12">
    <source>
        <dbReference type="ARBA" id="ARBA00044252"/>
    </source>
</evidence>
<keyword evidence="9" id="KW-0170">Cobalt</keyword>
<evidence type="ECO:0000256" key="9">
    <source>
        <dbReference type="ARBA" id="ARBA00023285"/>
    </source>
</evidence>
<organism evidence="20 21">
    <name type="scientific">Motilimonas pumila</name>
    <dbReference type="NCBI Taxonomy" id="2303987"/>
    <lineage>
        <taxon>Bacteria</taxon>
        <taxon>Pseudomonadati</taxon>
        <taxon>Pseudomonadota</taxon>
        <taxon>Gammaproteobacteria</taxon>
        <taxon>Alteromonadales</taxon>
        <taxon>Alteromonadales genera incertae sedis</taxon>
        <taxon>Motilimonas</taxon>
    </lineage>
</organism>
<sequence>MSLSSLQPRPLWQWFETICSIPHPSKHEAALKAVITKWASAEQLSFTEDSAGNLIIKKPATPGFEQAATVALQAHLDMVPQKNSGIDHDFTQDPIQPYIDGDWVRAKDTTLGADNGIGMASCLALLASKDVTHGPLEVLLTADEEAGMSGAFGLQAGVLSAQYLINTDSEEEGDVFMGCAGGVDISATLQKQTQPCPAHWQSILVNISGLKGGHSGCDIHLGRANANKLLGQLYTALLNQCDHNQFSLAAISGGSLRNAIPREASMTLTFAPEISGAMIDTLNSAKEQISLQYADSDANIHIALDNHGGAHQMYTPAFSHQVMRAISGCINGLVKMSQSMQGVVHSSTNLGVITETEQELSLLCLARSLSDIDREDISQSLSSIFELAGAKVTCSGAYPGWEPNANSKLMQLTKACYQTLYNQTPNTMVIHAGLECGLFKAVYPNLDMVSFGPTIKFPHSPDEKVHIESVQRYWQLLTQVVEDLAKNDDNKTVNE</sequence>
<dbReference type="InterPro" id="IPR002933">
    <property type="entry name" value="Peptidase_M20"/>
</dbReference>
<keyword evidence="4" id="KW-0479">Metal-binding</keyword>
<dbReference type="FunFam" id="3.40.630.10:FF:000015">
    <property type="entry name" value="Aminoacyl-histidine dipeptidase PepD"/>
    <property type="match status" value="1"/>
</dbReference>
<dbReference type="InterPro" id="IPR011650">
    <property type="entry name" value="Peptidase_M20_dimer"/>
</dbReference>
<evidence type="ECO:0000256" key="6">
    <source>
        <dbReference type="ARBA" id="ARBA00022833"/>
    </source>
</evidence>
<evidence type="ECO:0000256" key="7">
    <source>
        <dbReference type="ARBA" id="ARBA00022997"/>
    </source>
</evidence>
<dbReference type="PANTHER" id="PTHR43501:SF1">
    <property type="entry name" value="CYTOSOL NON-SPECIFIC DIPEPTIDASE"/>
    <property type="match status" value="1"/>
</dbReference>
<comment type="cofactor">
    <cofactor evidence="1">
        <name>Co(2+)</name>
        <dbReference type="ChEBI" id="CHEBI:48828"/>
    </cofactor>
</comment>
<keyword evidence="7" id="KW-0224">Dipeptidase</keyword>
<comment type="catalytic activity">
    <reaction evidence="10">
        <text>Hydrolysis of dipeptides, preferentially hydrophobic dipeptides including prolyl amino acids.</text>
        <dbReference type="EC" id="3.4.13.18"/>
    </reaction>
</comment>
<dbReference type="EMBL" id="QZCH01000001">
    <property type="protein sequence ID" value="RJG51247.1"/>
    <property type="molecule type" value="Genomic_DNA"/>
</dbReference>
<dbReference type="NCBIfam" id="TIGR01893">
    <property type="entry name" value="aa-his-dipept"/>
    <property type="match status" value="1"/>
</dbReference>
<evidence type="ECO:0000256" key="3">
    <source>
        <dbReference type="ARBA" id="ARBA00022670"/>
    </source>
</evidence>
<evidence type="ECO:0000256" key="8">
    <source>
        <dbReference type="ARBA" id="ARBA00023049"/>
    </source>
</evidence>
<keyword evidence="5" id="KW-0378">Hydrolase</keyword>
<feature type="domain" description="Peptidase M20 dimerisation" evidence="19">
    <location>
        <begin position="208"/>
        <end position="277"/>
    </location>
</feature>
<dbReference type="EC" id="3.4.13.18" evidence="11"/>
<name>A0A418YJT0_9GAMM</name>
<evidence type="ECO:0000256" key="15">
    <source>
        <dbReference type="ARBA" id="ARBA00075285"/>
    </source>
</evidence>
<dbReference type="Gene3D" id="3.40.630.10">
    <property type="entry name" value="Zn peptidases"/>
    <property type="match status" value="2"/>
</dbReference>
<comment type="cofactor">
    <cofactor evidence="2">
        <name>Zn(2+)</name>
        <dbReference type="ChEBI" id="CHEBI:29105"/>
    </cofactor>
</comment>
<dbReference type="AlphaFoldDB" id="A0A418YJT0"/>
<keyword evidence="6" id="KW-0862">Zinc</keyword>
<evidence type="ECO:0000256" key="5">
    <source>
        <dbReference type="ARBA" id="ARBA00022801"/>
    </source>
</evidence>
<dbReference type="InterPro" id="IPR001160">
    <property type="entry name" value="Peptidase_M20C"/>
</dbReference>
<evidence type="ECO:0000256" key="13">
    <source>
        <dbReference type="ARBA" id="ARBA00061423"/>
    </source>
</evidence>
<keyword evidence="8" id="KW-0482">Metalloprotease</keyword>
<evidence type="ECO:0000256" key="14">
    <source>
        <dbReference type="ARBA" id="ARBA00071271"/>
    </source>
</evidence>